<dbReference type="InParanoid" id="E9GX46"/>
<protein>
    <submittedName>
        <fullName evidence="1">Uncharacterized protein</fullName>
    </submittedName>
</protein>
<evidence type="ECO:0000313" key="1">
    <source>
        <dbReference type="EMBL" id="EFX75810.1"/>
    </source>
</evidence>
<dbReference type="EMBL" id="GL732572">
    <property type="protein sequence ID" value="EFX75810.1"/>
    <property type="molecule type" value="Genomic_DNA"/>
</dbReference>
<name>E9GX46_DAPPU</name>
<accession>E9GX46</accession>
<evidence type="ECO:0000313" key="2">
    <source>
        <dbReference type="Proteomes" id="UP000000305"/>
    </source>
</evidence>
<organism evidence="1 2">
    <name type="scientific">Daphnia pulex</name>
    <name type="common">Water flea</name>
    <dbReference type="NCBI Taxonomy" id="6669"/>
    <lineage>
        <taxon>Eukaryota</taxon>
        <taxon>Metazoa</taxon>
        <taxon>Ecdysozoa</taxon>
        <taxon>Arthropoda</taxon>
        <taxon>Crustacea</taxon>
        <taxon>Branchiopoda</taxon>
        <taxon>Diplostraca</taxon>
        <taxon>Cladocera</taxon>
        <taxon>Anomopoda</taxon>
        <taxon>Daphniidae</taxon>
        <taxon>Daphnia</taxon>
    </lineage>
</organism>
<dbReference type="AlphaFoldDB" id="E9GX46"/>
<reference evidence="1 2" key="1">
    <citation type="journal article" date="2011" name="Science">
        <title>The ecoresponsive genome of Daphnia pulex.</title>
        <authorList>
            <person name="Colbourne J.K."/>
            <person name="Pfrender M.E."/>
            <person name="Gilbert D."/>
            <person name="Thomas W.K."/>
            <person name="Tucker A."/>
            <person name="Oakley T.H."/>
            <person name="Tokishita S."/>
            <person name="Aerts A."/>
            <person name="Arnold G.J."/>
            <person name="Basu M.K."/>
            <person name="Bauer D.J."/>
            <person name="Caceres C.E."/>
            <person name="Carmel L."/>
            <person name="Casola C."/>
            <person name="Choi J.H."/>
            <person name="Detter J.C."/>
            <person name="Dong Q."/>
            <person name="Dusheyko S."/>
            <person name="Eads B.D."/>
            <person name="Frohlich T."/>
            <person name="Geiler-Samerotte K.A."/>
            <person name="Gerlach D."/>
            <person name="Hatcher P."/>
            <person name="Jogdeo S."/>
            <person name="Krijgsveld J."/>
            <person name="Kriventseva E.V."/>
            <person name="Kultz D."/>
            <person name="Laforsch C."/>
            <person name="Lindquist E."/>
            <person name="Lopez J."/>
            <person name="Manak J.R."/>
            <person name="Muller J."/>
            <person name="Pangilinan J."/>
            <person name="Patwardhan R.P."/>
            <person name="Pitluck S."/>
            <person name="Pritham E.J."/>
            <person name="Rechtsteiner A."/>
            <person name="Rho M."/>
            <person name="Rogozin I.B."/>
            <person name="Sakarya O."/>
            <person name="Salamov A."/>
            <person name="Schaack S."/>
            <person name="Shapiro H."/>
            <person name="Shiga Y."/>
            <person name="Skalitzky C."/>
            <person name="Smith Z."/>
            <person name="Souvorov A."/>
            <person name="Sung W."/>
            <person name="Tang Z."/>
            <person name="Tsuchiya D."/>
            <person name="Tu H."/>
            <person name="Vos H."/>
            <person name="Wang M."/>
            <person name="Wolf Y.I."/>
            <person name="Yamagata H."/>
            <person name="Yamada T."/>
            <person name="Ye Y."/>
            <person name="Shaw J.R."/>
            <person name="Andrews J."/>
            <person name="Crease T.J."/>
            <person name="Tang H."/>
            <person name="Lucas S.M."/>
            <person name="Robertson H.M."/>
            <person name="Bork P."/>
            <person name="Koonin E.V."/>
            <person name="Zdobnov E.M."/>
            <person name="Grigoriev I.V."/>
            <person name="Lynch M."/>
            <person name="Boore J.L."/>
        </authorList>
    </citation>
    <scope>NUCLEOTIDE SEQUENCE [LARGE SCALE GENOMIC DNA]</scope>
</reference>
<dbReference type="KEGG" id="dpx:DAPPUDRAFT_249696"/>
<dbReference type="Proteomes" id="UP000000305">
    <property type="component" value="Unassembled WGS sequence"/>
</dbReference>
<keyword evidence="2" id="KW-1185">Reference proteome</keyword>
<sequence length="78" mass="8527">MVLGIIWKPSSDMVGFCAKIDYATYTSVGLLSKGPYVTDVADGGVMEVAQTEEAEFLVIRKQLEKAWAKLFITAPSHC</sequence>
<proteinExistence type="predicted"/>
<dbReference type="HOGENOM" id="CLU_2624525_0_0_1"/>
<gene>
    <name evidence="1" type="ORF">DAPPUDRAFT_249696</name>
</gene>